<keyword evidence="5" id="KW-1185">Reference proteome</keyword>
<comment type="similarity">
    <text evidence="1">Belongs to the NmrA-type oxidoreductase family.</text>
</comment>
<evidence type="ECO:0000313" key="5">
    <source>
        <dbReference type="Proteomes" id="UP000295238"/>
    </source>
</evidence>
<dbReference type="OrthoDB" id="9794300at2"/>
<dbReference type="InterPro" id="IPR008030">
    <property type="entry name" value="NmrA-like"/>
</dbReference>
<dbReference type="Pfam" id="PF05368">
    <property type="entry name" value="NmrA"/>
    <property type="match status" value="1"/>
</dbReference>
<accession>A0A4R5UAW5</accession>
<dbReference type="InterPro" id="IPR051164">
    <property type="entry name" value="NmrA-like_oxidored"/>
</dbReference>
<protein>
    <submittedName>
        <fullName evidence="4">NmrA/HSCARG family protein</fullName>
    </submittedName>
</protein>
<dbReference type="PANTHER" id="PTHR42748">
    <property type="entry name" value="NITROGEN METABOLITE REPRESSION PROTEIN NMRA FAMILY MEMBER"/>
    <property type="match status" value="1"/>
</dbReference>
<dbReference type="InterPro" id="IPR036291">
    <property type="entry name" value="NAD(P)-bd_dom_sf"/>
</dbReference>
<gene>
    <name evidence="4" type="ORF">E2F50_17785</name>
</gene>
<evidence type="ECO:0000256" key="1">
    <source>
        <dbReference type="ARBA" id="ARBA00006328"/>
    </source>
</evidence>
<evidence type="ECO:0000259" key="3">
    <source>
        <dbReference type="Pfam" id="PF05368"/>
    </source>
</evidence>
<dbReference type="AlphaFoldDB" id="A0A4R5UAW5"/>
<dbReference type="EMBL" id="SMTL01000005">
    <property type="protein sequence ID" value="TDK32183.1"/>
    <property type="molecule type" value="Genomic_DNA"/>
</dbReference>
<dbReference type="PANTHER" id="PTHR42748:SF7">
    <property type="entry name" value="NMRA LIKE REDOX SENSOR 1-RELATED"/>
    <property type="match status" value="1"/>
</dbReference>
<dbReference type="RefSeq" id="WP_133317523.1">
    <property type="nucleotide sequence ID" value="NZ_SMTL01000005.1"/>
</dbReference>
<sequence>MPTEKQPILVFGATGQQGGSVAAALSRSGWPVRAMVRELTAQKSEALRDAGVELVEGSFDDADAMRAAMNGAYGVFSVQPSSPGGVVSDEDEVRYGTTIADLAVETGVKHLVYTSGSAAGDQPTGVAHYDTKAQIEKHIRTLPITSTIVRPSTFMELLLMPGFGLDQGHYTFFMHPERAIQVLAVEDIGKIVAAVFADPARFGGQTFEIASDTVSGLELQELFSEMAGRPIPYARFPDEVLAANPFLQKLAALVDDGRLAGHANLDQMRQINPELWSFKSWLQGPGRKTFEQALEAGGSWKFSKADDE</sequence>
<organism evidence="4 5">
    <name type="scientific">Rhizobium deserti</name>
    <dbReference type="NCBI Taxonomy" id="2547961"/>
    <lineage>
        <taxon>Bacteria</taxon>
        <taxon>Pseudomonadati</taxon>
        <taxon>Pseudomonadota</taxon>
        <taxon>Alphaproteobacteria</taxon>
        <taxon>Hyphomicrobiales</taxon>
        <taxon>Rhizobiaceae</taxon>
        <taxon>Rhizobium/Agrobacterium group</taxon>
        <taxon>Rhizobium</taxon>
    </lineage>
</organism>
<feature type="domain" description="NmrA-like" evidence="3">
    <location>
        <begin position="5"/>
        <end position="246"/>
    </location>
</feature>
<reference evidence="4 5" key="1">
    <citation type="submission" date="2019-03" db="EMBL/GenBank/DDBJ databases">
        <title>Rhizobium sp. nov., an bacterium isolated from biocrust in Mu Us Desert.</title>
        <authorList>
            <person name="Lixiong L."/>
        </authorList>
    </citation>
    <scope>NUCLEOTIDE SEQUENCE [LARGE SCALE GENOMIC DNA]</scope>
    <source>
        <strain evidence="4 5">SPY-1</strain>
    </source>
</reference>
<evidence type="ECO:0000313" key="4">
    <source>
        <dbReference type="EMBL" id="TDK32183.1"/>
    </source>
</evidence>
<evidence type="ECO:0000256" key="2">
    <source>
        <dbReference type="ARBA" id="ARBA00022857"/>
    </source>
</evidence>
<comment type="caution">
    <text evidence="4">The sequence shown here is derived from an EMBL/GenBank/DDBJ whole genome shotgun (WGS) entry which is preliminary data.</text>
</comment>
<dbReference type="Gene3D" id="3.90.25.10">
    <property type="entry name" value="UDP-galactose 4-epimerase, domain 1"/>
    <property type="match status" value="1"/>
</dbReference>
<proteinExistence type="inferred from homology"/>
<dbReference type="SUPFAM" id="SSF51735">
    <property type="entry name" value="NAD(P)-binding Rossmann-fold domains"/>
    <property type="match status" value="1"/>
</dbReference>
<dbReference type="Gene3D" id="3.40.50.720">
    <property type="entry name" value="NAD(P)-binding Rossmann-like Domain"/>
    <property type="match status" value="1"/>
</dbReference>
<dbReference type="Proteomes" id="UP000295238">
    <property type="component" value="Unassembled WGS sequence"/>
</dbReference>
<name>A0A4R5UAW5_9HYPH</name>
<dbReference type="CDD" id="cd05251">
    <property type="entry name" value="NmrA_like_SDR_a"/>
    <property type="match status" value="1"/>
</dbReference>
<keyword evidence="2" id="KW-0521">NADP</keyword>